<evidence type="ECO:0000313" key="1">
    <source>
        <dbReference type="EMBL" id="MBD8524114.1"/>
    </source>
</evidence>
<reference evidence="1 2" key="1">
    <citation type="submission" date="2020-09" db="EMBL/GenBank/DDBJ databases">
        <title>Pseudoxanthomonas sp. CAU 1598 isolated from sand of Yaerae Beach.</title>
        <authorList>
            <person name="Kim W."/>
        </authorList>
    </citation>
    <scope>NUCLEOTIDE SEQUENCE [LARGE SCALE GENOMIC DNA]</scope>
    <source>
        <strain evidence="1 2">CAU 1598</strain>
    </source>
</reference>
<dbReference type="Proteomes" id="UP000613768">
    <property type="component" value="Unassembled WGS sequence"/>
</dbReference>
<gene>
    <name evidence="1" type="ORF">IFO71_00010</name>
</gene>
<dbReference type="RefSeq" id="WP_192027467.1">
    <property type="nucleotide sequence ID" value="NZ_JACYTR010000001.1"/>
</dbReference>
<evidence type="ECO:0000313" key="2">
    <source>
        <dbReference type="Proteomes" id="UP000613768"/>
    </source>
</evidence>
<accession>A0AAW3ZH69</accession>
<sequence length="178" mass="19719">MRVAPLRLKQGVTIPSESHRMTAQRTSLDIERDLHDSIKKLATREGRPIRFLYEDALRLYLRTDALRSPISDLAEQTRHSLALLERQAIERMNSALTDAARRTVEAVSADIAAANADRTSDADELLGVMTKIFEAMNATLGNLNHVASRFGVFSQPSATGSASTDDMRQRLLDASKRA</sequence>
<protein>
    <submittedName>
        <fullName evidence="1">Uncharacterized protein</fullName>
    </submittedName>
</protein>
<keyword evidence="2" id="KW-1185">Reference proteome</keyword>
<organism evidence="1 2">
    <name type="scientific">Pseudomarimonas arenosa</name>
    <dbReference type="NCBI Taxonomy" id="2774145"/>
    <lineage>
        <taxon>Bacteria</taxon>
        <taxon>Pseudomonadati</taxon>
        <taxon>Pseudomonadota</taxon>
        <taxon>Gammaproteobacteria</taxon>
        <taxon>Lysobacterales</taxon>
        <taxon>Lysobacteraceae</taxon>
        <taxon>Pseudomarimonas</taxon>
    </lineage>
</organism>
<name>A0AAW3ZH69_9GAMM</name>
<dbReference type="EMBL" id="JACYTR010000001">
    <property type="protein sequence ID" value="MBD8524114.1"/>
    <property type="molecule type" value="Genomic_DNA"/>
</dbReference>
<dbReference type="AlphaFoldDB" id="A0AAW3ZH69"/>
<proteinExistence type="predicted"/>
<comment type="caution">
    <text evidence="1">The sequence shown here is derived from an EMBL/GenBank/DDBJ whole genome shotgun (WGS) entry which is preliminary data.</text>
</comment>